<evidence type="ECO:0000256" key="8">
    <source>
        <dbReference type="ARBA" id="ARBA00052751"/>
    </source>
</evidence>
<dbReference type="Proteomes" id="UP000192783">
    <property type="component" value="Unassembled WGS sequence"/>
</dbReference>
<dbReference type="GO" id="GO:0051075">
    <property type="term" value="F:S-adenosylmethionine:tRNA ribosyltransferase-isomerase activity"/>
    <property type="evidence" value="ECO:0007669"/>
    <property type="project" value="UniProtKB-EC"/>
</dbReference>
<dbReference type="STRING" id="1121390.SAMN02746041_00920"/>
<keyword evidence="6 13" id="KW-0949">S-adenosyl-L-methionine</keyword>
<evidence type="ECO:0000256" key="9">
    <source>
        <dbReference type="ARBA" id="ARBA00061210"/>
    </source>
</evidence>
<protein>
    <recommendedName>
        <fullName evidence="11 13">S-adenosylmethionine:tRNA ribosyltransferase-isomerase</fullName>
        <ecNumber evidence="10 13">2.4.99.17</ecNumber>
    </recommendedName>
    <alternativeName>
        <fullName evidence="12 13">Queuosine biosynthesis protein QueA</fullName>
    </alternativeName>
</protein>
<evidence type="ECO:0000256" key="12">
    <source>
        <dbReference type="ARBA" id="ARBA00076160"/>
    </source>
</evidence>
<dbReference type="OrthoDB" id="9805933at2"/>
<keyword evidence="5 13" id="KW-0808">Transferase</keyword>
<dbReference type="NCBIfam" id="TIGR00113">
    <property type="entry name" value="queA"/>
    <property type="match status" value="1"/>
</dbReference>
<dbReference type="SUPFAM" id="SSF111337">
    <property type="entry name" value="QueA-like"/>
    <property type="match status" value="1"/>
</dbReference>
<comment type="subunit">
    <text evidence="3 13">Monomer.</text>
</comment>
<comment type="pathway">
    <text evidence="2 13">tRNA modification; tRNA-queuosine biosynthesis.</text>
</comment>
<dbReference type="InterPro" id="IPR003699">
    <property type="entry name" value="QueA"/>
</dbReference>
<dbReference type="Gene3D" id="2.40.10.240">
    <property type="entry name" value="QueA-like"/>
    <property type="match status" value="1"/>
</dbReference>
<keyword evidence="14" id="KW-0413">Isomerase</keyword>
<evidence type="ECO:0000256" key="5">
    <source>
        <dbReference type="ARBA" id="ARBA00022679"/>
    </source>
</evidence>
<dbReference type="NCBIfam" id="NF001140">
    <property type="entry name" value="PRK00147.1"/>
    <property type="match status" value="1"/>
</dbReference>
<dbReference type="GO" id="GO:0005737">
    <property type="term" value="C:cytoplasm"/>
    <property type="evidence" value="ECO:0007669"/>
    <property type="project" value="UniProtKB-SubCell"/>
</dbReference>
<dbReference type="GO" id="GO:0008616">
    <property type="term" value="P:tRNA queuosine(34) biosynthetic process"/>
    <property type="evidence" value="ECO:0007669"/>
    <property type="project" value="UniProtKB-UniRule"/>
</dbReference>
<dbReference type="FunFam" id="3.40.1780.10:FF:000001">
    <property type="entry name" value="S-adenosylmethionine:tRNA ribosyltransferase-isomerase"/>
    <property type="match status" value="1"/>
</dbReference>
<sequence length="351" mass="39823">MAYNLDDYDYALPQHLVAQHPDASRDACRLLVLHRTTGAVEHRSFSDVKDYLRPGDLLVVNDTQVVPARLLGRKETGGRVELLVLDPYQDPEAGRREGYTCLVKASKPPRKGMRLRLEETLQVTVLSDPVDGRARVLFHCDDLLDALEKWGRVPLPPYIERDNRAQLHEDRHRYQTVYAHRPGAVAAPTAGLHFTEELLRDLEGAGVRTARLTLHVGYGTFAPIRVRDIREHTMHAEYAEISSQAAEAVRSAQLEGRRVVAVGTTVVRTLEWVAARCGEVRAWSGLCRHYIYPGYRFRVVDAMITNFHLPKTSLILLVSAFAGRERILAAYRQAVERRYRFFSYGDAMLIL</sequence>
<dbReference type="EMBL" id="FWXF01000003">
    <property type="protein sequence ID" value="SMC20443.1"/>
    <property type="molecule type" value="Genomic_DNA"/>
</dbReference>
<keyword evidence="15" id="KW-1185">Reference proteome</keyword>
<evidence type="ECO:0000256" key="6">
    <source>
        <dbReference type="ARBA" id="ARBA00022691"/>
    </source>
</evidence>
<dbReference type="AlphaFoldDB" id="A0A1W1X9C5"/>
<comment type="catalytic activity">
    <reaction evidence="8 13">
        <text>7-aminomethyl-7-carbaguanosine(34) in tRNA + S-adenosyl-L-methionine = epoxyqueuosine(34) in tRNA + adenine + L-methionine + 2 H(+)</text>
        <dbReference type="Rhea" id="RHEA:32155"/>
        <dbReference type="Rhea" id="RHEA-COMP:10342"/>
        <dbReference type="Rhea" id="RHEA-COMP:18582"/>
        <dbReference type="ChEBI" id="CHEBI:15378"/>
        <dbReference type="ChEBI" id="CHEBI:16708"/>
        <dbReference type="ChEBI" id="CHEBI:57844"/>
        <dbReference type="ChEBI" id="CHEBI:59789"/>
        <dbReference type="ChEBI" id="CHEBI:82833"/>
        <dbReference type="ChEBI" id="CHEBI:194443"/>
        <dbReference type="EC" id="2.4.99.17"/>
    </reaction>
</comment>
<evidence type="ECO:0000256" key="10">
    <source>
        <dbReference type="ARBA" id="ARBA00066503"/>
    </source>
</evidence>
<name>A0A1W1X9C5_9BACT</name>
<evidence type="ECO:0000256" key="4">
    <source>
        <dbReference type="ARBA" id="ARBA00022490"/>
    </source>
</evidence>
<dbReference type="InterPro" id="IPR042118">
    <property type="entry name" value="QueA_dom1"/>
</dbReference>
<dbReference type="PANTHER" id="PTHR30307:SF0">
    <property type="entry name" value="S-ADENOSYLMETHIONINE:TRNA RIBOSYLTRANSFERASE-ISOMERASE"/>
    <property type="match status" value="1"/>
</dbReference>
<dbReference type="PANTHER" id="PTHR30307">
    <property type="entry name" value="S-ADENOSYLMETHIONINE:TRNA RIBOSYLTRANSFERASE-ISOMERASE"/>
    <property type="match status" value="1"/>
</dbReference>
<dbReference type="Pfam" id="PF02547">
    <property type="entry name" value="Queuosine_synth"/>
    <property type="match status" value="1"/>
</dbReference>
<reference evidence="14 15" key="1">
    <citation type="submission" date="2017-04" db="EMBL/GenBank/DDBJ databases">
        <authorList>
            <person name="Afonso C.L."/>
            <person name="Miller P.J."/>
            <person name="Scott M.A."/>
            <person name="Spackman E."/>
            <person name="Goraichik I."/>
            <person name="Dimitrov K.M."/>
            <person name="Suarez D.L."/>
            <person name="Swayne D.E."/>
        </authorList>
    </citation>
    <scope>NUCLEOTIDE SEQUENCE [LARGE SCALE GENOMIC DNA]</scope>
    <source>
        <strain evidence="14 15">DSM 13146</strain>
    </source>
</reference>
<evidence type="ECO:0000256" key="11">
    <source>
        <dbReference type="ARBA" id="ARBA00069325"/>
    </source>
</evidence>
<dbReference type="UniPathway" id="UPA00392"/>
<comment type="similarity">
    <text evidence="9 13">Belongs to the QueA family.</text>
</comment>
<dbReference type="Gene3D" id="3.40.1780.10">
    <property type="entry name" value="QueA-like"/>
    <property type="match status" value="1"/>
</dbReference>
<evidence type="ECO:0000256" key="2">
    <source>
        <dbReference type="ARBA" id="ARBA00004691"/>
    </source>
</evidence>
<dbReference type="HAMAP" id="MF_00113">
    <property type="entry name" value="QueA"/>
    <property type="match status" value="1"/>
</dbReference>
<dbReference type="EC" id="2.4.99.17" evidence="10 13"/>
<gene>
    <name evidence="13" type="primary">queA</name>
    <name evidence="14" type="ORF">SAMN02746041_00920</name>
</gene>
<evidence type="ECO:0000256" key="7">
    <source>
        <dbReference type="ARBA" id="ARBA00022785"/>
    </source>
</evidence>
<evidence type="ECO:0000256" key="1">
    <source>
        <dbReference type="ARBA" id="ARBA00004496"/>
    </source>
</evidence>
<evidence type="ECO:0000313" key="14">
    <source>
        <dbReference type="EMBL" id="SMC20443.1"/>
    </source>
</evidence>
<evidence type="ECO:0000313" key="15">
    <source>
        <dbReference type="Proteomes" id="UP000192783"/>
    </source>
</evidence>
<comment type="subcellular location">
    <subcellularLocation>
        <location evidence="1 13">Cytoplasm</location>
    </subcellularLocation>
</comment>
<organism evidence="14 15">
    <name type="scientific">Desulfacinum hydrothermale DSM 13146</name>
    <dbReference type="NCBI Taxonomy" id="1121390"/>
    <lineage>
        <taxon>Bacteria</taxon>
        <taxon>Pseudomonadati</taxon>
        <taxon>Thermodesulfobacteriota</taxon>
        <taxon>Syntrophobacteria</taxon>
        <taxon>Syntrophobacterales</taxon>
        <taxon>Syntrophobacteraceae</taxon>
        <taxon>Desulfacinum</taxon>
    </lineage>
</organism>
<proteinExistence type="inferred from homology"/>
<dbReference type="InterPro" id="IPR036100">
    <property type="entry name" value="QueA_sf"/>
</dbReference>
<evidence type="ECO:0000256" key="13">
    <source>
        <dbReference type="HAMAP-Rule" id="MF_00113"/>
    </source>
</evidence>
<keyword evidence="4 13" id="KW-0963">Cytoplasm</keyword>
<dbReference type="RefSeq" id="WP_084056700.1">
    <property type="nucleotide sequence ID" value="NZ_FWXF01000003.1"/>
</dbReference>
<keyword evidence="7 13" id="KW-0671">Queuosine biosynthesis</keyword>
<dbReference type="InterPro" id="IPR042119">
    <property type="entry name" value="QueA_dom2"/>
</dbReference>
<accession>A0A1W1X9C5</accession>
<comment type="function">
    <text evidence="13">Transfers and isomerizes the ribose moiety from AdoMet to the 7-aminomethyl group of 7-deazaguanine (preQ1-tRNA) to give epoxyqueuosine (oQ-tRNA).</text>
</comment>
<evidence type="ECO:0000256" key="3">
    <source>
        <dbReference type="ARBA" id="ARBA00011245"/>
    </source>
</evidence>